<reference evidence="1 2" key="1">
    <citation type="journal article" date="2015" name="Genome Biol. Evol.">
        <title>Comparative Genomics of a Bacterivorous Green Alga Reveals Evolutionary Causalities and Consequences of Phago-Mixotrophic Mode of Nutrition.</title>
        <authorList>
            <person name="Burns J.A."/>
            <person name="Paasch A."/>
            <person name="Narechania A."/>
            <person name="Kim E."/>
        </authorList>
    </citation>
    <scope>NUCLEOTIDE SEQUENCE [LARGE SCALE GENOMIC DNA]</scope>
    <source>
        <strain evidence="1 2">PLY_AMNH</strain>
    </source>
</reference>
<dbReference type="EMBL" id="LGRX02032151">
    <property type="protein sequence ID" value="KAK3244190.1"/>
    <property type="molecule type" value="Genomic_DNA"/>
</dbReference>
<sequence>VTEFCSDVRIILWDEDYGVLPDSEIGMVSMPLEHLLKDNGKRTEYWIQVMPKPRTGETIHRLAAQPKQPIAVPPEVLPGEERFL</sequence>
<gene>
    <name evidence="1" type="ORF">CYMTET_46189</name>
</gene>
<evidence type="ECO:0000313" key="1">
    <source>
        <dbReference type="EMBL" id="KAK3244190.1"/>
    </source>
</evidence>
<accession>A0AAE0BYI8</accession>
<dbReference type="SUPFAM" id="SSF49562">
    <property type="entry name" value="C2 domain (Calcium/lipid-binding domain, CaLB)"/>
    <property type="match status" value="1"/>
</dbReference>
<dbReference type="Proteomes" id="UP001190700">
    <property type="component" value="Unassembled WGS sequence"/>
</dbReference>
<protein>
    <submittedName>
        <fullName evidence="1">Uncharacterized protein</fullName>
    </submittedName>
</protein>
<proteinExistence type="predicted"/>
<dbReference type="AlphaFoldDB" id="A0AAE0BYI8"/>
<organism evidence="1 2">
    <name type="scientific">Cymbomonas tetramitiformis</name>
    <dbReference type="NCBI Taxonomy" id="36881"/>
    <lineage>
        <taxon>Eukaryota</taxon>
        <taxon>Viridiplantae</taxon>
        <taxon>Chlorophyta</taxon>
        <taxon>Pyramimonadophyceae</taxon>
        <taxon>Pyramimonadales</taxon>
        <taxon>Pyramimonadaceae</taxon>
        <taxon>Cymbomonas</taxon>
    </lineage>
</organism>
<evidence type="ECO:0000313" key="2">
    <source>
        <dbReference type="Proteomes" id="UP001190700"/>
    </source>
</evidence>
<comment type="caution">
    <text evidence="1">The sequence shown here is derived from an EMBL/GenBank/DDBJ whole genome shotgun (WGS) entry which is preliminary data.</text>
</comment>
<keyword evidence="2" id="KW-1185">Reference proteome</keyword>
<name>A0AAE0BYI8_9CHLO</name>
<dbReference type="InterPro" id="IPR035892">
    <property type="entry name" value="C2_domain_sf"/>
</dbReference>
<feature type="non-terminal residue" evidence="1">
    <location>
        <position position="1"/>
    </location>
</feature>